<comment type="caution">
    <text evidence="2">The sequence shown here is derived from an EMBL/GenBank/DDBJ whole genome shotgun (WGS) entry which is preliminary data.</text>
</comment>
<feature type="region of interest" description="Disordered" evidence="1">
    <location>
        <begin position="1"/>
        <end position="68"/>
    </location>
</feature>
<dbReference type="OrthoDB" id="5375886at2759"/>
<name>A0A9P8WAH2_9HYPO</name>
<accession>A0A9P8WAH2</accession>
<evidence type="ECO:0000313" key="3">
    <source>
        <dbReference type="Proteomes" id="UP000777438"/>
    </source>
</evidence>
<dbReference type="EMBL" id="JAGPYM010000005">
    <property type="protein sequence ID" value="KAH6894221.1"/>
    <property type="molecule type" value="Genomic_DNA"/>
</dbReference>
<organism evidence="2 3">
    <name type="scientific">Thelonectria olida</name>
    <dbReference type="NCBI Taxonomy" id="1576542"/>
    <lineage>
        <taxon>Eukaryota</taxon>
        <taxon>Fungi</taxon>
        <taxon>Dikarya</taxon>
        <taxon>Ascomycota</taxon>
        <taxon>Pezizomycotina</taxon>
        <taxon>Sordariomycetes</taxon>
        <taxon>Hypocreomycetidae</taxon>
        <taxon>Hypocreales</taxon>
        <taxon>Nectriaceae</taxon>
        <taxon>Thelonectria</taxon>
    </lineage>
</organism>
<dbReference type="AlphaFoldDB" id="A0A9P8WAH2"/>
<keyword evidence="3" id="KW-1185">Reference proteome</keyword>
<reference evidence="2 3" key="1">
    <citation type="journal article" date="2021" name="Nat. Commun.">
        <title>Genetic determinants of endophytism in the Arabidopsis root mycobiome.</title>
        <authorList>
            <person name="Mesny F."/>
            <person name="Miyauchi S."/>
            <person name="Thiergart T."/>
            <person name="Pickel B."/>
            <person name="Atanasova L."/>
            <person name="Karlsson M."/>
            <person name="Huettel B."/>
            <person name="Barry K.W."/>
            <person name="Haridas S."/>
            <person name="Chen C."/>
            <person name="Bauer D."/>
            <person name="Andreopoulos W."/>
            <person name="Pangilinan J."/>
            <person name="LaButti K."/>
            <person name="Riley R."/>
            <person name="Lipzen A."/>
            <person name="Clum A."/>
            <person name="Drula E."/>
            <person name="Henrissat B."/>
            <person name="Kohler A."/>
            <person name="Grigoriev I.V."/>
            <person name="Martin F.M."/>
            <person name="Hacquard S."/>
        </authorList>
    </citation>
    <scope>NUCLEOTIDE SEQUENCE [LARGE SCALE GENOMIC DNA]</scope>
    <source>
        <strain evidence="2 3">MPI-CAGE-CH-0241</strain>
    </source>
</reference>
<gene>
    <name evidence="2" type="ORF">B0T10DRAFT_603749</name>
</gene>
<dbReference type="Proteomes" id="UP000777438">
    <property type="component" value="Unassembled WGS sequence"/>
</dbReference>
<protein>
    <submittedName>
        <fullName evidence="2">Uncharacterized protein</fullName>
    </submittedName>
</protein>
<evidence type="ECO:0000313" key="2">
    <source>
        <dbReference type="EMBL" id="KAH6894221.1"/>
    </source>
</evidence>
<feature type="compositionally biased region" description="Basic and acidic residues" evidence="1">
    <location>
        <begin position="51"/>
        <end position="68"/>
    </location>
</feature>
<proteinExistence type="predicted"/>
<sequence>MPEGRESPSPSRQSGKQIHDPPASGHGINKTDTSNPEAQLEHLESNPNPHIMDHAREKMFAKTERENK</sequence>
<evidence type="ECO:0000256" key="1">
    <source>
        <dbReference type="SAM" id="MobiDB-lite"/>
    </source>
</evidence>